<accession>A0A2T2NCG7</accession>
<dbReference type="EMBL" id="KZ678140">
    <property type="protein sequence ID" value="PSN62936.1"/>
    <property type="molecule type" value="Genomic_DNA"/>
</dbReference>
<evidence type="ECO:0000313" key="2">
    <source>
        <dbReference type="Proteomes" id="UP000240883"/>
    </source>
</evidence>
<dbReference type="Proteomes" id="UP000240883">
    <property type="component" value="Unassembled WGS sequence"/>
</dbReference>
<keyword evidence="2" id="KW-1185">Reference proteome</keyword>
<organism evidence="1 2">
    <name type="scientific">Corynespora cassiicola Philippines</name>
    <dbReference type="NCBI Taxonomy" id="1448308"/>
    <lineage>
        <taxon>Eukaryota</taxon>
        <taxon>Fungi</taxon>
        <taxon>Dikarya</taxon>
        <taxon>Ascomycota</taxon>
        <taxon>Pezizomycotina</taxon>
        <taxon>Dothideomycetes</taxon>
        <taxon>Pleosporomycetidae</taxon>
        <taxon>Pleosporales</taxon>
        <taxon>Corynesporascaceae</taxon>
        <taxon>Corynespora</taxon>
    </lineage>
</organism>
<protein>
    <submittedName>
        <fullName evidence="1">Uncharacterized protein</fullName>
    </submittedName>
</protein>
<evidence type="ECO:0000313" key="1">
    <source>
        <dbReference type="EMBL" id="PSN62936.1"/>
    </source>
</evidence>
<name>A0A2T2NCG7_CORCC</name>
<sequence>MRPGAPCIEACRHLLDLEKRALHAWLYHLCSSVSDPSHPNSVQHRLGRPCCLQIDTLPNTTQPDRLLLCAKASVRRQSTVHRWNCWGLWPCHGRWTRPGRCNVRKTQPSWVTETHSPAQSTCQMRPAPCVLRLARQRESASRRPLRRRGSQSNQSVCSQYSLTCSGPSNASTEGACGLLGGLVGRPGLWLLWEAVQLRPCPKGF</sequence>
<proteinExistence type="predicted"/>
<dbReference type="AlphaFoldDB" id="A0A2T2NCG7"/>
<reference evidence="1 2" key="1">
    <citation type="journal article" date="2018" name="Front. Microbiol.">
        <title>Genome-Wide Analysis of Corynespora cassiicola Leaf Fall Disease Putative Effectors.</title>
        <authorList>
            <person name="Lopez D."/>
            <person name="Ribeiro S."/>
            <person name="Label P."/>
            <person name="Fumanal B."/>
            <person name="Venisse J.S."/>
            <person name="Kohler A."/>
            <person name="de Oliveira R.R."/>
            <person name="Labutti K."/>
            <person name="Lipzen A."/>
            <person name="Lail K."/>
            <person name="Bauer D."/>
            <person name="Ohm R.A."/>
            <person name="Barry K.W."/>
            <person name="Spatafora J."/>
            <person name="Grigoriev I.V."/>
            <person name="Martin F.M."/>
            <person name="Pujade-Renaud V."/>
        </authorList>
    </citation>
    <scope>NUCLEOTIDE SEQUENCE [LARGE SCALE GENOMIC DNA]</scope>
    <source>
        <strain evidence="1 2">Philippines</strain>
    </source>
</reference>
<gene>
    <name evidence="1" type="ORF">BS50DRAFT_100657</name>
</gene>